<evidence type="ECO:0000313" key="18">
    <source>
        <dbReference type="WBParaSite" id="maker-PairedContig_883-snap-gene-0.18-mRNA-1"/>
    </source>
</evidence>
<dbReference type="Gene3D" id="1.10.10.10">
    <property type="entry name" value="Winged helix-like DNA-binding domain superfamily/Winged helix DNA-binding domain"/>
    <property type="match status" value="1"/>
</dbReference>
<dbReference type="EC" id="5.6.2.4" evidence="15"/>
<dbReference type="PROSITE" id="PS51192">
    <property type="entry name" value="HELICASE_ATP_BIND_1"/>
    <property type="match status" value="1"/>
</dbReference>
<feature type="domain" description="Helicase C-terminal" evidence="17">
    <location>
        <begin position="332"/>
        <end position="485"/>
    </location>
</feature>
<dbReference type="InterPro" id="IPR001650">
    <property type="entry name" value="Helicase_C-like"/>
</dbReference>
<evidence type="ECO:0000256" key="13">
    <source>
        <dbReference type="ARBA" id="ARBA00034617"/>
    </source>
</evidence>
<evidence type="ECO:0000256" key="2">
    <source>
        <dbReference type="ARBA" id="ARBA00004123"/>
    </source>
</evidence>
<evidence type="ECO:0000256" key="4">
    <source>
        <dbReference type="ARBA" id="ARBA00022723"/>
    </source>
</evidence>
<evidence type="ECO:0000256" key="5">
    <source>
        <dbReference type="ARBA" id="ARBA00022741"/>
    </source>
</evidence>
<dbReference type="GO" id="GO:0016887">
    <property type="term" value="F:ATP hydrolysis activity"/>
    <property type="evidence" value="ECO:0007669"/>
    <property type="project" value="RHEA"/>
</dbReference>
<dbReference type="Pfam" id="PF16124">
    <property type="entry name" value="RecQ_Zn_bind"/>
    <property type="match status" value="1"/>
</dbReference>
<organism evidence="18">
    <name type="scientific">Wuchereria bancrofti</name>
    <dbReference type="NCBI Taxonomy" id="6293"/>
    <lineage>
        <taxon>Eukaryota</taxon>
        <taxon>Metazoa</taxon>
        <taxon>Ecdysozoa</taxon>
        <taxon>Nematoda</taxon>
        <taxon>Chromadorea</taxon>
        <taxon>Rhabditida</taxon>
        <taxon>Spirurina</taxon>
        <taxon>Spiruromorpha</taxon>
        <taxon>Filarioidea</taxon>
        <taxon>Onchocercidae</taxon>
        <taxon>Wuchereria</taxon>
    </lineage>
</organism>
<dbReference type="PANTHER" id="PTHR13710">
    <property type="entry name" value="DNA HELICASE RECQ FAMILY MEMBER"/>
    <property type="match status" value="1"/>
</dbReference>
<dbReference type="STRING" id="6293.A0A1I8F0X8"/>
<sequence>MEPTGSLGAKLSMELSKLDEELERIEGDICSLRKRKRTLLERKAQIEKRIVERNLKDESSFKIWDSDEFRWMKDCRHILHDVFKLSDFRPLQSGNFMFPMSILVIGNLFSIVITQKLLVYDRSLHPQLSCYQCSIVEGGLFGGDEHWKREKSLLSVTCCCYERSSIVLVVSPLVALIEDQLHQLRKLGIDAATLNQSTAKEEVNRIQTALTDSKASLRLLYVTPEKLAKSKRIMNRLEKCNEMKRLKLIAVDEVHCCSQWGHDFRPDFKFLNVLKRQFQAVPLIGLTATATADVIDDVKNMLGIPAAVVFRAGFNRPNLHYSVCQKPSSDAEFVNILVELIKTRFAGQSGIIYCFSRKECEELTKSLRAKGVKASHYHAFLDADKRNITHEKWLNGGINVIVATVAFGMGIDKPNVRYVIHHSLPKSLENYYQESGRVGRDGDEAYCILFYRLNDLFRQSTMVCTEKTGVRNLYSVLSYCIQASECRRSVIAEHFNVEWNSSLCSKMCDICAQANDVECIDVTDYWRQMLEVLKNAQKTDNNRITGMKLVELTWKKFSSVSRELIELLVAKLILDGYLKVMPTCGTRMPSLFASQAR</sequence>
<dbReference type="InterPro" id="IPR011545">
    <property type="entry name" value="DEAD/DEAH_box_helicase_dom"/>
</dbReference>
<dbReference type="GO" id="GO:0005634">
    <property type="term" value="C:nucleus"/>
    <property type="evidence" value="ECO:0007669"/>
    <property type="project" value="UniProtKB-SubCell"/>
</dbReference>
<dbReference type="Pfam" id="PF00270">
    <property type="entry name" value="DEAD"/>
    <property type="match status" value="1"/>
</dbReference>
<dbReference type="InterPro" id="IPR004589">
    <property type="entry name" value="DNA_helicase_ATP-dep_RecQ"/>
</dbReference>
<dbReference type="GO" id="GO:0005524">
    <property type="term" value="F:ATP binding"/>
    <property type="evidence" value="ECO:0007669"/>
    <property type="project" value="UniProtKB-KW"/>
</dbReference>
<dbReference type="NCBIfam" id="TIGR00614">
    <property type="entry name" value="recQ_fam"/>
    <property type="match status" value="1"/>
</dbReference>
<dbReference type="SUPFAM" id="SSF52540">
    <property type="entry name" value="P-loop containing nucleoside triphosphate hydrolases"/>
    <property type="match status" value="1"/>
</dbReference>
<comment type="subcellular location">
    <subcellularLocation>
        <location evidence="2 15">Nucleus</location>
    </subcellularLocation>
</comment>
<evidence type="ECO:0000256" key="10">
    <source>
        <dbReference type="ARBA" id="ARBA00023125"/>
    </source>
</evidence>
<keyword evidence="7 15" id="KW-0347">Helicase</keyword>
<evidence type="ECO:0000256" key="1">
    <source>
        <dbReference type="ARBA" id="ARBA00001947"/>
    </source>
</evidence>
<dbReference type="SMART" id="SM00487">
    <property type="entry name" value="DEXDc"/>
    <property type="match status" value="1"/>
</dbReference>
<comment type="cofactor">
    <cofactor evidence="1">
        <name>Zn(2+)</name>
        <dbReference type="ChEBI" id="CHEBI:29105"/>
    </cofactor>
</comment>
<dbReference type="FunFam" id="3.40.50.300:FF:003000">
    <property type="entry name" value="ATP-dependent DNA helicase"/>
    <property type="match status" value="1"/>
</dbReference>
<dbReference type="InterPro" id="IPR036388">
    <property type="entry name" value="WH-like_DNA-bd_sf"/>
</dbReference>
<dbReference type="GO" id="GO:0043138">
    <property type="term" value="F:3'-5' DNA helicase activity"/>
    <property type="evidence" value="ECO:0007669"/>
    <property type="project" value="UniProtKB-EC"/>
</dbReference>
<keyword evidence="5 15" id="KW-0547">Nucleotide-binding</keyword>
<evidence type="ECO:0000259" key="16">
    <source>
        <dbReference type="PROSITE" id="PS51192"/>
    </source>
</evidence>
<keyword evidence="4" id="KW-0479">Metal-binding</keyword>
<evidence type="ECO:0000256" key="3">
    <source>
        <dbReference type="ARBA" id="ARBA00005446"/>
    </source>
</evidence>
<reference evidence="18" key="1">
    <citation type="submission" date="2016-11" db="UniProtKB">
        <authorList>
            <consortium name="WormBaseParasite"/>
        </authorList>
    </citation>
    <scope>IDENTIFICATION</scope>
    <source>
        <strain evidence="18">pt0022</strain>
    </source>
</reference>
<dbReference type="AlphaFoldDB" id="A0A1I8F0X8"/>
<evidence type="ECO:0000256" key="12">
    <source>
        <dbReference type="ARBA" id="ARBA00023242"/>
    </source>
</evidence>
<feature type="domain" description="Helicase ATP-binding" evidence="16">
    <location>
        <begin position="167"/>
        <end position="308"/>
    </location>
</feature>
<dbReference type="Pfam" id="PF00271">
    <property type="entry name" value="Helicase_C"/>
    <property type="match status" value="1"/>
</dbReference>
<dbReference type="FunFam" id="3.40.50.300:FF:000596">
    <property type="entry name" value="ATP-dependent DNA helicase"/>
    <property type="match status" value="1"/>
</dbReference>
<accession>A0A1I8F0X8</accession>
<comment type="catalytic activity">
    <reaction evidence="14 15">
        <text>ATP + H2O = ADP + phosphate + H(+)</text>
        <dbReference type="Rhea" id="RHEA:13065"/>
        <dbReference type="ChEBI" id="CHEBI:15377"/>
        <dbReference type="ChEBI" id="CHEBI:15378"/>
        <dbReference type="ChEBI" id="CHEBI:30616"/>
        <dbReference type="ChEBI" id="CHEBI:43474"/>
        <dbReference type="ChEBI" id="CHEBI:456216"/>
    </reaction>
</comment>
<evidence type="ECO:0000256" key="11">
    <source>
        <dbReference type="ARBA" id="ARBA00023235"/>
    </source>
</evidence>
<evidence type="ECO:0000256" key="15">
    <source>
        <dbReference type="RuleBase" id="RU364117"/>
    </source>
</evidence>
<dbReference type="GO" id="GO:0046872">
    <property type="term" value="F:metal ion binding"/>
    <property type="evidence" value="ECO:0007669"/>
    <property type="project" value="UniProtKB-KW"/>
</dbReference>
<keyword evidence="9 15" id="KW-0067">ATP-binding</keyword>
<dbReference type="InterPro" id="IPR014001">
    <property type="entry name" value="Helicase_ATP-bd"/>
</dbReference>
<comment type="catalytic activity">
    <reaction evidence="13 15">
        <text>Couples ATP hydrolysis with the unwinding of duplex DNA by translocating in the 3'-5' direction.</text>
        <dbReference type="EC" id="5.6.2.4"/>
    </reaction>
</comment>
<keyword evidence="10" id="KW-0238">DNA-binding</keyword>
<protein>
    <recommendedName>
        <fullName evidence="15">ATP-dependent DNA helicase</fullName>
        <ecNumber evidence="15">5.6.2.4</ecNumber>
    </recommendedName>
</protein>
<keyword evidence="6 15" id="KW-0378">Hydrolase</keyword>
<dbReference type="GO" id="GO:0005694">
    <property type="term" value="C:chromosome"/>
    <property type="evidence" value="ECO:0007669"/>
    <property type="project" value="TreeGrafter"/>
</dbReference>
<dbReference type="InterPro" id="IPR027417">
    <property type="entry name" value="P-loop_NTPase"/>
</dbReference>
<keyword evidence="12 15" id="KW-0539">Nucleus</keyword>
<dbReference type="GO" id="GO:0009378">
    <property type="term" value="F:four-way junction helicase activity"/>
    <property type="evidence" value="ECO:0007669"/>
    <property type="project" value="TreeGrafter"/>
</dbReference>
<dbReference type="WBParaSite" id="maker-PairedContig_883-snap-gene-0.18-mRNA-1">
    <property type="protein sequence ID" value="maker-PairedContig_883-snap-gene-0.18-mRNA-1"/>
    <property type="gene ID" value="maker-PairedContig_883-snap-gene-0.18"/>
</dbReference>
<dbReference type="PROSITE" id="PS51194">
    <property type="entry name" value="HELICASE_CTER"/>
    <property type="match status" value="1"/>
</dbReference>
<evidence type="ECO:0000259" key="17">
    <source>
        <dbReference type="PROSITE" id="PS51194"/>
    </source>
</evidence>
<evidence type="ECO:0000256" key="6">
    <source>
        <dbReference type="ARBA" id="ARBA00022801"/>
    </source>
</evidence>
<dbReference type="GO" id="GO:0003677">
    <property type="term" value="F:DNA binding"/>
    <property type="evidence" value="ECO:0007669"/>
    <property type="project" value="UniProtKB-KW"/>
</dbReference>
<keyword evidence="8" id="KW-0862">Zinc</keyword>
<dbReference type="GO" id="GO:0005737">
    <property type="term" value="C:cytoplasm"/>
    <property type="evidence" value="ECO:0007669"/>
    <property type="project" value="TreeGrafter"/>
</dbReference>
<evidence type="ECO:0000256" key="14">
    <source>
        <dbReference type="ARBA" id="ARBA00049360"/>
    </source>
</evidence>
<keyword evidence="11" id="KW-0413">Isomerase</keyword>
<comment type="similarity">
    <text evidence="3 15">Belongs to the helicase family. RecQ subfamily.</text>
</comment>
<dbReference type="CDD" id="cd18794">
    <property type="entry name" value="SF2_C_RecQ"/>
    <property type="match status" value="1"/>
</dbReference>
<dbReference type="SMART" id="SM00490">
    <property type="entry name" value="HELICc"/>
    <property type="match status" value="1"/>
</dbReference>
<evidence type="ECO:0000256" key="8">
    <source>
        <dbReference type="ARBA" id="ARBA00022833"/>
    </source>
</evidence>
<dbReference type="InterPro" id="IPR032284">
    <property type="entry name" value="RecQ_Zn-bd"/>
</dbReference>
<evidence type="ECO:0000256" key="7">
    <source>
        <dbReference type="ARBA" id="ARBA00022806"/>
    </source>
</evidence>
<evidence type="ECO:0000256" key="9">
    <source>
        <dbReference type="ARBA" id="ARBA00022840"/>
    </source>
</evidence>
<proteinExistence type="inferred from homology"/>
<dbReference type="PANTHER" id="PTHR13710:SF105">
    <property type="entry name" value="ATP-DEPENDENT DNA HELICASE Q1"/>
    <property type="match status" value="1"/>
</dbReference>
<dbReference type="Gene3D" id="3.40.50.300">
    <property type="entry name" value="P-loop containing nucleotide triphosphate hydrolases"/>
    <property type="match status" value="2"/>
</dbReference>
<dbReference type="GO" id="GO:0000724">
    <property type="term" value="P:double-strand break repair via homologous recombination"/>
    <property type="evidence" value="ECO:0007669"/>
    <property type="project" value="TreeGrafter"/>
</dbReference>
<name>A0A1I8F0X8_WUCBA</name>